<feature type="transmembrane region" description="Helical" evidence="5">
    <location>
        <begin position="220"/>
        <end position="240"/>
    </location>
</feature>
<dbReference type="PROSITE" id="PS50850">
    <property type="entry name" value="MFS"/>
    <property type="match status" value="1"/>
</dbReference>
<dbReference type="Pfam" id="PF07690">
    <property type="entry name" value="MFS_1"/>
    <property type="match status" value="1"/>
</dbReference>
<dbReference type="PANTHER" id="PTHR23508:SF10">
    <property type="entry name" value="CARBOXYLIC ACID TRANSPORTER PROTEIN HOMOLOG"/>
    <property type="match status" value="1"/>
</dbReference>
<comment type="caution">
    <text evidence="7">The sequence shown here is derived from an EMBL/GenBank/DDBJ whole genome shotgun (WGS) entry which is preliminary data.</text>
</comment>
<feature type="transmembrane region" description="Helical" evidence="5">
    <location>
        <begin position="374"/>
        <end position="396"/>
    </location>
</feature>
<reference evidence="7 8" key="1">
    <citation type="submission" date="2022-04" db="EMBL/GenBank/DDBJ databases">
        <title>Spirosoma sp. strain RP8 genome sequencing and assembly.</title>
        <authorList>
            <person name="Jung Y."/>
        </authorList>
    </citation>
    <scope>NUCLEOTIDE SEQUENCE [LARGE SCALE GENOMIC DNA]</scope>
    <source>
        <strain evidence="7 8">RP8</strain>
    </source>
</reference>
<dbReference type="InterPro" id="IPR011701">
    <property type="entry name" value="MFS"/>
</dbReference>
<dbReference type="SUPFAM" id="SSF103473">
    <property type="entry name" value="MFS general substrate transporter"/>
    <property type="match status" value="1"/>
</dbReference>
<feature type="transmembrane region" description="Helical" evidence="5">
    <location>
        <begin position="12"/>
        <end position="36"/>
    </location>
</feature>
<keyword evidence="4 5" id="KW-0472">Membrane</keyword>
<evidence type="ECO:0000256" key="4">
    <source>
        <dbReference type="ARBA" id="ARBA00023136"/>
    </source>
</evidence>
<protein>
    <submittedName>
        <fullName evidence="7">MFS transporter</fullName>
    </submittedName>
</protein>
<feature type="transmembrane region" description="Helical" evidence="5">
    <location>
        <begin position="168"/>
        <end position="188"/>
    </location>
</feature>
<keyword evidence="8" id="KW-1185">Reference proteome</keyword>
<evidence type="ECO:0000256" key="5">
    <source>
        <dbReference type="SAM" id="Phobius"/>
    </source>
</evidence>
<dbReference type="PANTHER" id="PTHR23508">
    <property type="entry name" value="CARBOXYLIC ACID TRANSPORTER PROTEIN HOMOLOG"/>
    <property type="match status" value="1"/>
</dbReference>
<dbReference type="Gene3D" id="1.20.1250.20">
    <property type="entry name" value="MFS general substrate transporter like domains"/>
    <property type="match status" value="2"/>
</dbReference>
<name>A0ABT0HN98_9BACT</name>
<evidence type="ECO:0000259" key="6">
    <source>
        <dbReference type="PROSITE" id="PS50850"/>
    </source>
</evidence>
<dbReference type="RefSeq" id="WP_248478241.1">
    <property type="nucleotide sequence ID" value="NZ_JALPRF010000003.1"/>
</dbReference>
<sequence>MTTQRTVMGHLLQLPVLVAALGYLVDMYDLFLFSVVRVPSLKALGVDGDRLLSDGILLLNAQMAGLLLGGVFWGILGDKRGRLSVLFGSILLYSLANIANGFVTSLDQYALLRFVAGIGLAGELGAGITLVTEILPKEIRGYGTTLVATMGVLGAILAYFVADLFDWRISYFSGGGMGLLLLMLRVNVLESGLFVKAKQRVLPRGNVVMLFSSGRRLAKYFQCILVGLPIWFVVGILITFSPEFGKALNLSEPVVAGKAVMLSFSGQVLGDLVSGFLSQYMQSRKKVIRLFILLSLVFMLVYLLAPLRDTTLFYAVCVFLGFTNGYWTLFVTIAAELFGTNLRATVATTVPNFVRGATIPLSALFIQLKPSLGTIYSALAVGLFTLVCALIALSFLDETFTKDLDYVEEV</sequence>
<dbReference type="Proteomes" id="UP001202180">
    <property type="component" value="Unassembled WGS sequence"/>
</dbReference>
<dbReference type="EMBL" id="JALPRF010000003">
    <property type="protein sequence ID" value="MCK8493644.1"/>
    <property type="molecule type" value="Genomic_DNA"/>
</dbReference>
<feature type="transmembrane region" description="Helical" evidence="5">
    <location>
        <begin position="109"/>
        <end position="131"/>
    </location>
</feature>
<evidence type="ECO:0000256" key="3">
    <source>
        <dbReference type="ARBA" id="ARBA00022989"/>
    </source>
</evidence>
<evidence type="ECO:0000256" key="2">
    <source>
        <dbReference type="ARBA" id="ARBA00022692"/>
    </source>
</evidence>
<dbReference type="InterPro" id="IPR020846">
    <property type="entry name" value="MFS_dom"/>
</dbReference>
<keyword evidence="3 5" id="KW-1133">Transmembrane helix</keyword>
<comment type="subcellular location">
    <subcellularLocation>
        <location evidence="1">Membrane</location>
        <topology evidence="1">Multi-pass membrane protein</topology>
    </subcellularLocation>
</comment>
<dbReference type="CDD" id="cd17316">
    <property type="entry name" value="MFS_SV2_like"/>
    <property type="match status" value="1"/>
</dbReference>
<feature type="transmembrane region" description="Helical" evidence="5">
    <location>
        <begin position="143"/>
        <end position="162"/>
    </location>
</feature>
<proteinExistence type="predicted"/>
<evidence type="ECO:0000313" key="7">
    <source>
        <dbReference type="EMBL" id="MCK8493644.1"/>
    </source>
</evidence>
<organism evidence="7 8">
    <name type="scientific">Spirosoma liriopis</name>
    <dbReference type="NCBI Taxonomy" id="2937440"/>
    <lineage>
        <taxon>Bacteria</taxon>
        <taxon>Pseudomonadati</taxon>
        <taxon>Bacteroidota</taxon>
        <taxon>Cytophagia</taxon>
        <taxon>Cytophagales</taxon>
        <taxon>Cytophagaceae</taxon>
        <taxon>Spirosoma</taxon>
    </lineage>
</organism>
<accession>A0ABT0HN98</accession>
<keyword evidence="2 5" id="KW-0812">Transmembrane</keyword>
<gene>
    <name evidence="7" type="ORF">M0L20_17390</name>
</gene>
<dbReference type="InterPro" id="IPR036259">
    <property type="entry name" value="MFS_trans_sf"/>
</dbReference>
<feature type="transmembrane region" description="Helical" evidence="5">
    <location>
        <begin position="311"/>
        <end position="338"/>
    </location>
</feature>
<evidence type="ECO:0000313" key="8">
    <source>
        <dbReference type="Proteomes" id="UP001202180"/>
    </source>
</evidence>
<feature type="transmembrane region" description="Helical" evidence="5">
    <location>
        <begin position="83"/>
        <end position="103"/>
    </location>
</feature>
<feature type="transmembrane region" description="Helical" evidence="5">
    <location>
        <begin position="287"/>
        <end position="305"/>
    </location>
</feature>
<feature type="domain" description="Major facilitator superfamily (MFS) profile" evidence="6">
    <location>
        <begin position="15"/>
        <end position="400"/>
    </location>
</feature>
<feature type="transmembrane region" description="Helical" evidence="5">
    <location>
        <begin position="56"/>
        <end position="76"/>
    </location>
</feature>
<evidence type="ECO:0000256" key="1">
    <source>
        <dbReference type="ARBA" id="ARBA00004141"/>
    </source>
</evidence>